<organism evidence="2 3">
    <name type="scientific">Marinobacterium nitratireducens</name>
    <dbReference type="NCBI Taxonomy" id="518897"/>
    <lineage>
        <taxon>Bacteria</taxon>
        <taxon>Pseudomonadati</taxon>
        <taxon>Pseudomonadota</taxon>
        <taxon>Gammaproteobacteria</taxon>
        <taxon>Oceanospirillales</taxon>
        <taxon>Oceanospirillaceae</taxon>
        <taxon>Marinobacterium</taxon>
    </lineage>
</organism>
<comment type="caution">
    <text evidence="2">The sequence shown here is derived from an EMBL/GenBank/DDBJ whole genome shotgun (WGS) entry which is preliminary data.</text>
</comment>
<gene>
    <name evidence="2" type="ORF">GCM10011348_06070</name>
</gene>
<dbReference type="AlphaFoldDB" id="A0A917Z8S1"/>
<dbReference type="EMBL" id="BMLT01000001">
    <property type="protein sequence ID" value="GGO77150.1"/>
    <property type="molecule type" value="Genomic_DNA"/>
</dbReference>
<name>A0A917Z8S1_9GAMM</name>
<evidence type="ECO:0000256" key="1">
    <source>
        <dbReference type="SAM" id="Phobius"/>
    </source>
</evidence>
<keyword evidence="3" id="KW-1185">Reference proteome</keyword>
<keyword evidence="1" id="KW-0812">Transmembrane</keyword>
<keyword evidence="1" id="KW-1133">Transmembrane helix</keyword>
<sequence>MITEDRFNRAGVVSDDRSGADAQALAPEWGELTPLELQNELLSYADRYMEGIAEAADSVVAQETDPATRSLFLGTKVIYVSSALNIAAESDTGAALLDMYVMVSLQRSVWTEAWSGQVDPDYAATMARALTRLHRELDKIAGKVLKPLQLEQLRALVEDWRQRNPEQLYVAFVRFNDFPHSQSENLQAELAQEGGLLAPVRKAAREVEEIKLLAERGIFLANHFPIVMEWQMEHLFSKIEMSPLLTGLAEDSDEFVATSVRLADAMEALPDRLSLERAAMLEDLALRVAAERQQTLNQLFLSLDEQRADLLRDLEQGSSQLIQLLQSVEQSGTVLRDTAKSLETLFGGDKPPPAPGEPSGLETLDRTLGNISGAAVELNLLTGNLESLATGGASALLLDDIEARLRAQELRLFLYAAGLILLFFVLLTAYRLAIRDRRSN</sequence>
<dbReference type="RefSeq" id="WP_188858136.1">
    <property type="nucleotide sequence ID" value="NZ_BMLT01000001.1"/>
</dbReference>
<dbReference type="Proteomes" id="UP000599578">
    <property type="component" value="Unassembled WGS sequence"/>
</dbReference>
<protein>
    <submittedName>
        <fullName evidence="2">Uncharacterized protein</fullName>
    </submittedName>
</protein>
<keyword evidence="1" id="KW-0472">Membrane</keyword>
<reference evidence="2 3" key="1">
    <citation type="journal article" date="2014" name="Int. J. Syst. Evol. Microbiol.">
        <title>Complete genome sequence of Corynebacterium casei LMG S-19264T (=DSM 44701T), isolated from a smear-ripened cheese.</title>
        <authorList>
            <consortium name="US DOE Joint Genome Institute (JGI-PGF)"/>
            <person name="Walter F."/>
            <person name="Albersmeier A."/>
            <person name="Kalinowski J."/>
            <person name="Ruckert C."/>
        </authorList>
    </citation>
    <scope>NUCLEOTIDE SEQUENCE [LARGE SCALE GENOMIC DNA]</scope>
    <source>
        <strain evidence="2 3">CGMCC 1.7286</strain>
    </source>
</reference>
<feature type="transmembrane region" description="Helical" evidence="1">
    <location>
        <begin position="412"/>
        <end position="434"/>
    </location>
</feature>
<proteinExistence type="predicted"/>
<evidence type="ECO:0000313" key="2">
    <source>
        <dbReference type="EMBL" id="GGO77150.1"/>
    </source>
</evidence>
<accession>A0A917Z8S1</accession>
<evidence type="ECO:0000313" key="3">
    <source>
        <dbReference type="Proteomes" id="UP000599578"/>
    </source>
</evidence>